<comment type="caution">
    <text evidence="1">The sequence shown here is derived from an EMBL/GenBank/DDBJ whole genome shotgun (WGS) entry which is preliminary data.</text>
</comment>
<keyword evidence="2" id="KW-1185">Reference proteome</keyword>
<gene>
    <name evidence="1" type="ORF">K3G42_018816</name>
</gene>
<accession>A0ACB8F3T4</accession>
<dbReference type="EMBL" id="CM037618">
    <property type="protein sequence ID" value="KAH7999776.1"/>
    <property type="molecule type" value="Genomic_DNA"/>
</dbReference>
<proteinExistence type="predicted"/>
<dbReference type="Proteomes" id="UP000827872">
    <property type="component" value="Linkage Group LG05"/>
</dbReference>
<evidence type="ECO:0000313" key="2">
    <source>
        <dbReference type="Proteomes" id="UP000827872"/>
    </source>
</evidence>
<name>A0ACB8F3T4_9SAUR</name>
<reference evidence="1" key="1">
    <citation type="submission" date="2021-08" db="EMBL/GenBank/DDBJ databases">
        <title>The first chromosome-level gecko genome reveals the dynamic sex chromosomes of Neotropical dwarf geckos (Sphaerodactylidae: Sphaerodactylus).</title>
        <authorList>
            <person name="Pinto B.J."/>
            <person name="Keating S.E."/>
            <person name="Gamble T."/>
        </authorList>
    </citation>
    <scope>NUCLEOTIDE SEQUENCE</scope>
    <source>
        <strain evidence="1">TG3544</strain>
    </source>
</reference>
<sequence length="99" mass="11236">MQQKERMKNLNAHDNFSITKKFHYYFSSCSPLNWKQKGPKTRSLLFSPSDSLIVMSKVSLAQSICLIGTINMFNSQLGPACGYVSPDIGARNRQERSFN</sequence>
<evidence type="ECO:0000313" key="1">
    <source>
        <dbReference type="EMBL" id="KAH7999776.1"/>
    </source>
</evidence>
<organism evidence="1 2">
    <name type="scientific">Sphaerodactylus townsendi</name>
    <dbReference type="NCBI Taxonomy" id="933632"/>
    <lineage>
        <taxon>Eukaryota</taxon>
        <taxon>Metazoa</taxon>
        <taxon>Chordata</taxon>
        <taxon>Craniata</taxon>
        <taxon>Vertebrata</taxon>
        <taxon>Euteleostomi</taxon>
        <taxon>Lepidosauria</taxon>
        <taxon>Squamata</taxon>
        <taxon>Bifurcata</taxon>
        <taxon>Gekkota</taxon>
        <taxon>Sphaerodactylidae</taxon>
        <taxon>Sphaerodactylus</taxon>
    </lineage>
</organism>
<protein>
    <submittedName>
        <fullName evidence="1">Uncharacterized protein</fullName>
    </submittedName>
</protein>